<dbReference type="Proteomes" id="UP000509346">
    <property type="component" value="Chromosome"/>
</dbReference>
<name>A0A7D5P9S1_9EURY</name>
<dbReference type="InterPro" id="IPR013971">
    <property type="entry name" value="HalX_domain"/>
</dbReference>
<feature type="domain" description="Response regulatory" evidence="7">
    <location>
        <begin position="8"/>
        <end position="117"/>
    </location>
</feature>
<dbReference type="InterPro" id="IPR001789">
    <property type="entry name" value="Sig_transdc_resp-reg_receiver"/>
</dbReference>
<evidence type="ECO:0000256" key="4">
    <source>
        <dbReference type="ARBA" id="ARBA00023125"/>
    </source>
</evidence>
<keyword evidence="5" id="KW-0804">Transcription</keyword>
<accession>A0A7D5P9S1</accession>
<dbReference type="AlphaFoldDB" id="A0A7D5P9S1"/>
<evidence type="ECO:0000313" key="9">
    <source>
        <dbReference type="Proteomes" id="UP000509346"/>
    </source>
</evidence>
<keyword evidence="2" id="KW-0902">Two-component regulatory system</keyword>
<dbReference type="GO" id="GO:0006355">
    <property type="term" value="P:regulation of DNA-templated transcription"/>
    <property type="evidence" value="ECO:0007669"/>
    <property type="project" value="TreeGrafter"/>
</dbReference>
<dbReference type="PANTHER" id="PTHR48111:SF1">
    <property type="entry name" value="TWO-COMPONENT RESPONSE REGULATOR ORR33"/>
    <property type="match status" value="1"/>
</dbReference>
<dbReference type="GeneID" id="56085445"/>
<dbReference type="Gene3D" id="3.40.50.2300">
    <property type="match status" value="1"/>
</dbReference>
<dbReference type="Pfam" id="PF08663">
    <property type="entry name" value="HalX"/>
    <property type="match status" value="1"/>
</dbReference>
<dbReference type="SMART" id="SM00448">
    <property type="entry name" value="REC"/>
    <property type="match status" value="1"/>
</dbReference>
<proteinExistence type="predicted"/>
<feature type="modified residue" description="4-aspartylphosphate" evidence="6">
    <location>
        <position position="55"/>
    </location>
</feature>
<dbReference type="GO" id="GO:0000156">
    <property type="term" value="F:phosphorelay response regulator activity"/>
    <property type="evidence" value="ECO:0007669"/>
    <property type="project" value="TreeGrafter"/>
</dbReference>
<dbReference type="SUPFAM" id="SSF52172">
    <property type="entry name" value="CheY-like"/>
    <property type="match status" value="1"/>
</dbReference>
<dbReference type="RefSeq" id="WP_179919349.1">
    <property type="nucleotide sequence ID" value="NZ_CP058909.1"/>
</dbReference>
<dbReference type="InterPro" id="IPR011006">
    <property type="entry name" value="CheY-like_superfamily"/>
</dbReference>
<keyword evidence="4" id="KW-0238">DNA-binding</keyword>
<dbReference type="OrthoDB" id="86314at2157"/>
<dbReference type="KEGG" id="hpel:HZS54_22610"/>
<reference evidence="8 9" key="1">
    <citation type="submission" date="2020-07" db="EMBL/GenBank/DDBJ databases">
        <title>Halosimplex litoreum sp. nov. and Halosimplex rubrum sp. nov., isolated from different salt environments.</title>
        <authorList>
            <person name="Cui H."/>
        </authorList>
    </citation>
    <scope>NUCLEOTIDE SEQUENCE [LARGE SCALE GENOMIC DNA]</scope>
    <source>
        <strain evidence="8 9">R2</strain>
    </source>
</reference>
<evidence type="ECO:0000259" key="7">
    <source>
        <dbReference type="PROSITE" id="PS50110"/>
    </source>
</evidence>
<evidence type="ECO:0000256" key="3">
    <source>
        <dbReference type="ARBA" id="ARBA00023015"/>
    </source>
</evidence>
<evidence type="ECO:0000256" key="6">
    <source>
        <dbReference type="PROSITE-ProRule" id="PRU00169"/>
    </source>
</evidence>
<sequence length="189" mass="21653">MTGPERAVVLIVDDEPAVADSYAAHVRDTYDVRTAYGGEEALSKLDDDVDVVLLDRRMPDLVGDEVLETVRERGLDCRVAMVTAVDADFDIVDMEFDDYVVKPVTGEELLDTVDRLLRCAQYERRLREYYRVTRTYVALRSTKDAAELSDSDEFRRLEDRRAELRDSLSTAAERLADDDFEALFRDLEQ</sequence>
<keyword evidence="1 6" id="KW-0597">Phosphoprotein</keyword>
<dbReference type="GO" id="GO:0005829">
    <property type="term" value="C:cytosol"/>
    <property type="evidence" value="ECO:0007669"/>
    <property type="project" value="TreeGrafter"/>
</dbReference>
<keyword evidence="9" id="KW-1185">Reference proteome</keyword>
<organism evidence="8 9">
    <name type="scientific">Halosimplex pelagicum</name>
    <dbReference type="NCBI Taxonomy" id="869886"/>
    <lineage>
        <taxon>Archaea</taxon>
        <taxon>Methanobacteriati</taxon>
        <taxon>Methanobacteriota</taxon>
        <taxon>Stenosarchaea group</taxon>
        <taxon>Halobacteria</taxon>
        <taxon>Halobacteriales</taxon>
        <taxon>Haloarculaceae</taxon>
        <taxon>Halosimplex</taxon>
    </lineage>
</organism>
<evidence type="ECO:0000313" key="8">
    <source>
        <dbReference type="EMBL" id="QLH84257.1"/>
    </source>
</evidence>
<dbReference type="EMBL" id="CP058909">
    <property type="protein sequence ID" value="QLH84257.1"/>
    <property type="molecule type" value="Genomic_DNA"/>
</dbReference>
<dbReference type="Pfam" id="PF00072">
    <property type="entry name" value="Response_reg"/>
    <property type="match status" value="1"/>
</dbReference>
<evidence type="ECO:0000256" key="2">
    <source>
        <dbReference type="ARBA" id="ARBA00023012"/>
    </source>
</evidence>
<keyword evidence="3" id="KW-0805">Transcription regulation</keyword>
<dbReference type="InterPro" id="IPR039420">
    <property type="entry name" value="WalR-like"/>
</dbReference>
<dbReference type="GO" id="GO:0032993">
    <property type="term" value="C:protein-DNA complex"/>
    <property type="evidence" value="ECO:0007669"/>
    <property type="project" value="TreeGrafter"/>
</dbReference>
<evidence type="ECO:0000256" key="5">
    <source>
        <dbReference type="ARBA" id="ARBA00023163"/>
    </source>
</evidence>
<gene>
    <name evidence="8" type="ORF">HZS54_22610</name>
</gene>
<protein>
    <submittedName>
        <fullName evidence="8">Response regulator</fullName>
    </submittedName>
</protein>
<dbReference type="PROSITE" id="PS50110">
    <property type="entry name" value="RESPONSE_REGULATORY"/>
    <property type="match status" value="1"/>
</dbReference>
<dbReference type="GO" id="GO:0000976">
    <property type="term" value="F:transcription cis-regulatory region binding"/>
    <property type="evidence" value="ECO:0007669"/>
    <property type="project" value="TreeGrafter"/>
</dbReference>
<dbReference type="PANTHER" id="PTHR48111">
    <property type="entry name" value="REGULATOR OF RPOS"/>
    <property type="match status" value="1"/>
</dbReference>
<evidence type="ECO:0000256" key="1">
    <source>
        <dbReference type="ARBA" id="ARBA00022553"/>
    </source>
</evidence>